<protein>
    <submittedName>
        <fullName evidence="6">GbsR/MarR family transcriptional regulator</fullName>
    </submittedName>
</protein>
<dbReference type="Pfam" id="PF01022">
    <property type="entry name" value="HTH_5"/>
    <property type="match status" value="1"/>
</dbReference>
<keyword evidence="2" id="KW-0238">DNA-binding</keyword>
<keyword evidence="1" id="KW-0805">Transcription regulation</keyword>
<evidence type="ECO:0000313" key="7">
    <source>
        <dbReference type="Proteomes" id="UP001597049"/>
    </source>
</evidence>
<proteinExistence type="predicted"/>
<feature type="domain" description="HTH arsR-type" evidence="5">
    <location>
        <begin position="42"/>
        <end position="74"/>
    </location>
</feature>
<dbReference type="SUPFAM" id="SSF46785">
    <property type="entry name" value="Winged helix' DNA-binding domain"/>
    <property type="match status" value="1"/>
</dbReference>
<evidence type="ECO:0000259" key="5">
    <source>
        <dbReference type="Pfam" id="PF01022"/>
    </source>
</evidence>
<dbReference type="Gene3D" id="1.10.10.10">
    <property type="entry name" value="Winged helix-like DNA-binding domain superfamily/Winged helix DNA-binding domain"/>
    <property type="match status" value="1"/>
</dbReference>
<evidence type="ECO:0000256" key="3">
    <source>
        <dbReference type="ARBA" id="ARBA00023163"/>
    </source>
</evidence>
<evidence type="ECO:0000256" key="4">
    <source>
        <dbReference type="SAM" id="Coils"/>
    </source>
</evidence>
<name>A0ABW3GKP8_9FLAO</name>
<keyword evidence="4" id="KW-0175">Coiled coil</keyword>
<evidence type="ECO:0000256" key="1">
    <source>
        <dbReference type="ARBA" id="ARBA00023015"/>
    </source>
</evidence>
<evidence type="ECO:0000256" key="2">
    <source>
        <dbReference type="ARBA" id="ARBA00023125"/>
    </source>
</evidence>
<dbReference type="InterPro" id="IPR036390">
    <property type="entry name" value="WH_DNA-bd_sf"/>
</dbReference>
<gene>
    <name evidence="6" type="ORF">ACFQ0R_01045</name>
</gene>
<keyword evidence="7" id="KW-1185">Reference proteome</keyword>
<dbReference type="EMBL" id="JBHTIV010000002">
    <property type="protein sequence ID" value="MFD0931176.1"/>
    <property type="molecule type" value="Genomic_DNA"/>
</dbReference>
<organism evidence="6 7">
    <name type="scientific">Psychroflexus salinarum</name>
    <dbReference type="NCBI Taxonomy" id="546024"/>
    <lineage>
        <taxon>Bacteria</taxon>
        <taxon>Pseudomonadati</taxon>
        <taxon>Bacteroidota</taxon>
        <taxon>Flavobacteriia</taxon>
        <taxon>Flavobacteriales</taxon>
        <taxon>Flavobacteriaceae</taxon>
        <taxon>Psychroflexus</taxon>
    </lineage>
</organism>
<accession>A0ABW3GKP8</accession>
<sequence length="165" mass="19373">MKQKNDSVPTSTHNLIEELSSHFVNERDLPPLAAKIYSSIILSKAESLTFEEIIEITGASKSSVSNQLNFLIEENRLDFIYKDDKRKRYFKTKRDYLCNTLESHLEKIQKEIKMLSKVIKYKDDQDFNKKLVAIFKNHLESEKENILDTINNLKQTSHNLDQHEK</sequence>
<dbReference type="InterPro" id="IPR036388">
    <property type="entry name" value="WH-like_DNA-bd_sf"/>
</dbReference>
<dbReference type="PANTHER" id="PTHR38465">
    <property type="entry name" value="HTH-TYPE TRANSCRIPTIONAL REGULATOR MJ1563-RELATED"/>
    <property type="match status" value="1"/>
</dbReference>
<dbReference type="RefSeq" id="WP_379656513.1">
    <property type="nucleotide sequence ID" value="NZ_JBHTIV010000002.1"/>
</dbReference>
<keyword evidence="3" id="KW-0804">Transcription</keyword>
<dbReference type="Proteomes" id="UP001597049">
    <property type="component" value="Unassembled WGS sequence"/>
</dbReference>
<dbReference type="PANTHER" id="PTHR38465:SF1">
    <property type="entry name" value="HTH-TYPE TRANSCRIPTIONAL REGULATOR MJ1563-RELATED"/>
    <property type="match status" value="1"/>
</dbReference>
<reference evidence="7" key="1">
    <citation type="journal article" date="2019" name="Int. J. Syst. Evol. Microbiol.">
        <title>The Global Catalogue of Microorganisms (GCM) 10K type strain sequencing project: providing services to taxonomists for standard genome sequencing and annotation.</title>
        <authorList>
            <consortium name="The Broad Institute Genomics Platform"/>
            <consortium name="The Broad Institute Genome Sequencing Center for Infectious Disease"/>
            <person name="Wu L."/>
            <person name="Ma J."/>
        </authorList>
    </citation>
    <scope>NUCLEOTIDE SEQUENCE [LARGE SCALE GENOMIC DNA]</scope>
    <source>
        <strain evidence="7">CCUG 56752</strain>
    </source>
</reference>
<dbReference type="InterPro" id="IPR001845">
    <property type="entry name" value="HTH_ArsR_DNA-bd_dom"/>
</dbReference>
<dbReference type="InterPro" id="IPR052362">
    <property type="entry name" value="HTH-GbsR_regulator"/>
</dbReference>
<feature type="coiled-coil region" evidence="4">
    <location>
        <begin position="98"/>
        <end position="156"/>
    </location>
</feature>
<evidence type="ECO:0000313" key="6">
    <source>
        <dbReference type="EMBL" id="MFD0931176.1"/>
    </source>
</evidence>
<comment type="caution">
    <text evidence="6">The sequence shown here is derived from an EMBL/GenBank/DDBJ whole genome shotgun (WGS) entry which is preliminary data.</text>
</comment>